<dbReference type="PANTHER" id="PTHR24148:SF82">
    <property type="entry name" value="HETEROKARYON INCOMPATIBILITY DOMAIN-CONTAINING PROTEIN"/>
    <property type="match status" value="1"/>
</dbReference>
<protein>
    <recommendedName>
        <fullName evidence="1">Heterokaryon incompatibility domain-containing protein</fullName>
    </recommendedName>
</protein>
<keyword evidence="3" id="KW-1185">Reference proteome</keyword>
<dbReference type="AlphaFoldDB" id="A0A6A6DJ27"/>
<dbReference type="InterPro" id="IPR052895">
    <property type="entry name" value="HetReg/Transcr_Mod"/>
</dbReference>
<organism evidence="2 3">
    <name type="scientific">Zopfia rhizophila CBS 207.26</name>
    <dbReference type="NCBI Taxonomy" id="1314779"/>
    <lineage>
        <taxon>Eukaryota</taxon>
        <taxon>Fungi</taxon>
        <taxon>Dikarya</taxon>
        <taxon>Ascomycota</taxon>
        <taxon>Pezizomycotina</taxon>
        <taxon>Dothideomycetes</taxon>
        <taxon>Dothideomycetes incertae sedis</taxon>
        <taxon>Zopfiaceae</taxon>
        <taxon>Zopfia</taxon>
    </lineage>
</organism>
<name>A0A6A6DJ27_9PEZI</name>
<evidence type="ECO:0000313" key="3">
    <source>
        <dbReference type="Proteomes" id="UP000800200"/>
    </source>
</evidence>
<evidence type="ECO:0000313" key="2">
    <source>
        <dbReference type="EMBL" id="KAF2178448.1"/>
    </source>
</evidence>
<dbReference type="InterPro" id="IPR010730">
    <property type="entry name" value="HET"/>
</dbReference>
<reference evidence="2" key="1">
    <citation type="journal article" date="2020" name="Stud. Mycol.">
        <title>101 Dothideomycetes genomes: a test case for predicting lifestyles and emergence of pathogens.</title>
        <authorList>
            <person name="Haridas S."/>
            <person name="Albert R."/>
            <person name="Binder M."/>
            <person name="Bloem J."/>
            <person name="Labutti K."/>
            <person name="Salamov A."/>
            <person name="Andreopoulos B."/>
            <person name="Baker S."/>
            <person name="Barry K."/>
            <person name="Bills G."/>
            <person name="Bluhm B."/>
            <person name="Cannon C."/>
            <person name="Castanera R."/>
            <person name="Culley D."/>
            <person name="Daum C."/>
            <person name="Ezra D."/>
            <person name="Gonzalez J."/>
            <person name="Henrissat B."/>
            <person name="Kuo A."/>
            <person name="Liang C."/>
            <person name="Lipzen A."/>
            <person name="Lutzoni F."/>
            <person name="Magnuson J."/>
            <person name="Mondo S."/>
            <person name="Nolan M."/>
            <person name="Ohm R."/>
            <person name="Pangilinan J."/>
            <person name="Park H.-J."/>
            <person name="Ramirez L."/>
            <person name="Alfaro M."/>
            <person name="Sun H."/>
            <person name="Tritt A."/>
            <person name="Yoshinaga Y."/>
            <person name="Zwiers L.-H."/>
            <person name="Turgeon B."/>
            <person name="Goodwin S."/>
            <person name="Spatafora J."/>
            <person name="Crous P."/>
            <person name="Grigoriev I."/>
        </authorList>
    </citation>
    <scope>NUCLEOTIDE SEQUENCE</scope>
    <source>
        <strain evidence="2">CBS 207.26</strain>
    </source>
</reference>
<evidence type="ECO:0000259" key="1">
    <source>
        <dbReference type="Pfam" id="PF06985"/>
    </source>
</evidence>
<accession>A0A6A6DJ27</accession>
<gene>
    <name evidence="2" type="ORF">K469DRAFT_718261</name>
</gene>
<dbReference type="OrthoDB" id="3557394at2759"/>
<dbReference type="Proteomes" id="UP000800200">
    <property type="component" value="Unassembled WGS sequence"/>
</dbReference>
<dbReference type="Pfam" id="PF26639">
    <property type="entry name" value="Het-6_barrel"/>
    <property type="match status" value="1"/>
</dbReference>
<sequence length="721" mass="82616">MADDSIYTPLPPKSHSIRLLYLLCGRWQDEICCTLGEWSIADARNRYVTISYTWGNIETTRQRFITCNARQIPISDNLYTILRRLRRPDKFVLVWADALCINQYDASERTHQVGWMGEIYKNSCETIIWLGEQQEDDDVGERFADICITQEDKRIANLGGPPRIAWQGDSRDRRLRTKYMWDYEYSELMARHDPYSPNPEVYNPRNDIFGAFCLVHSLAHGTSSLAIDFLGVDITRPFMYSRGEYKVINHRREHKNLAMRDSRSERVRSGLQRLMSKPWWTRIWVIQETILAQKATVRYGLLSAPWTMFANAAAQFKRDHHRLYLDLAGTLPDTELLSRFSNTVLQIDSTRRRYRDESDMTLLSLLWKYRSLEASDKRDKVYALVGLTTNWQGKTPLAPNYSLDVGSTFLQTSLSTIRRSASLSILAGDFSATLGRKRLKGIPSWVMDWALPCLQLEVDRVNSLSMYNASGGLKAPIRFHHLHSILEVEGAYIDDVVSVGEVSRHTQITDTLHVIREWKFLAGQIAERFPSYPNGTTYRKAFWRTLIGDIVHTGHLANSDTDLPYRRATKADFAAYDAWRMWARCISRDTIGRTATFTQRDLDEGISAIHYALKTATASRCFYVTRNGYMGIGPKGTLPGDKLYALKGSNVPFLVRADSLRNCADMEWNALVQTDSNQPAIGTCEETHSCHRLVGDCFAYGLMDGEVFASPDTRTRRLFLV</sequence>
<feature type="domain" description="Heterokaryon incompatibility" evidence="1">
    <location>
        <begin position="47"/>
        <end position="138"/>
    </location>
</feature>
<dbReference type="Pfam" id="PF06985">
    <property type="entry name" value="HET"/>
    <property type="match status" value="1"/>
</dbReference>
<dbReference type="EMBL" id="ML994675">
    <property type="protein sequence ID" value="KAF2178448.1"/>
    <property type="molecule type" value="Genomic_DNA"/>
</dbReference>
<dbReference type="PANTHER" id="PTHR24148">
    <property type="entry name" value="ANKYRIN REPEAT DOMAIN-CONTAINING PROTEIN 39 HOMOLOG-RELATED"/>
    <property type="match status" value="1"/>
</dbReference>
<proteinExistence type="predicted"/>